<evidence type="ECO:0000256" key="4">
    <source>
        <dbReference type="ARBA" id="ARBA00022538"/>
    </source>
</evidence>
<dbReference type="RefSeq" id="WP_167151777.1">
    <property type="nucleotide sequence ID" value="NZ_JAAMOX010000003.1"/>
</dbReference>
<comment type="subcellular location">
    <subcellularLocation>
        <location evidence="1">Membrane</location>
        <topology evidence="1">Multi-pass membrane protein</topology>
    </subcellularLocation>
</comment>
<organism evidence="14 15">
    <name type="scientific">Lysinibacter cavernae</name>
    <dbReference type="NCBI Taxonomy" id="1640652"/>
    <lineage>
        <taxon>Bacteria</taxon>
        <taxon>Bacillati</taxon>
        <taxon>Actinomycetota</taxon>
        <taxon>Actinomycetes</taxon>
        <taxon>Micrococcales</taxon>
        <taxon>Microbacteriaceae</taxon>
        <taxon>Lysinibacter</taxon>
    </lineage>
</organism>
<keyword evidence="11" id="KW-0407">Ion channel</keyword>
<evidence type="ECO:0000313" key="15">
    <source>
        <dbReference type="Proteomes" id="UP000541033"/>
    </source>
</evidence>
<evidence type="ECO:0000256" key="10">
    <source>
        <dbReference type="ARBA" id="ARBA00023136"/>
    </source>
</evidence>
<keyword evidence="6" id="KW-0631">Potassium channel</keyword>
<feature type="transmembrane region" description="Helical" evidence="13">
    <location>
        <begin position="161"/>
        <end position="194"/>
    </location>
</feature>
<evidence type="ECO:0000256" key="11">
    <source>
        <dbReference type="ARBA" id="ARBA00023303"/>
    </source>
</evidence>
<dbReference type="InterPro" id="IPR010617">
    <property type="entry name" value="TMEM175-like"/>
</dbReference>
<evidence type="ECO:0000256" key="7">
    <source>
        <dbReference type="ARBA" id="ARBA00022958"/>
    </source>
</evidence>
<keyword evidence="15" id="KW-1185">Reference proteome</keyword>
<evidence type="ECO:0000256" key="9">
    <source>
        <dbReference type="ARBA" id="ARBA00023065"/>
    </source>
</evidence>
<dbReference type="Proteomes" id="UP000541033">
    <property type="component" value="Unassembled WGS sequence"/>
</dbReference>
<evidence type="ECO:0000256" key="8">
    <source>
        <dbReference type="ARBA" id="ARBA00022989"/>
    </source>
</evidence>
<keyword evidence="3" id="KW-0813">Transport</keyword>
<gene>
    <name evidence="14" type="ORF">FHX76_002873</name>
</gene>
<dbReference type="AlphaFoldDB" id="A0A7X5R3G8"/>
<keyword evidence="4" id="KW-0633">Potassium transport</keyword>
<feature type="transmembrane region" description="Helical" evidence="13">
    <location>
        <begin position="55"/>
        <end position="73"/>
    </location>
</feature>
<comment type="caution">
    <text evidence="14">The sequence shown here is derived from an EMBL/GenBank/DDBJ whole genome shotgun (WGS) entry which is preliminary data.</text>
</comment>
<keyword evidence="5 13" id="KW-0812">Transmembrane</keyword>
<feature type="transmembrane region" description="Helical" evidence="13">
    <location>
        <begin position="122"/>
        <end position="141"/>
    </location>
</feature>
<dbReference type="Pfam" id="PF06736">
    <property type="entry name" value="TMEM175"/>
    <property type="match status" value="1"/>
</dbReference>
<dbReference type="PANTHER" id="PTHR31462">
    <property type="entry name" value="ENDOSOMAL/LYSOSOMAL POTASSIUM CHANNEL TMEM175"/>
    <property type="match status" value="1"/>
</dbReference>
<evidence type="ECO:0000256" key="12">
    <source>
        <dbReference type="ARBA" id="ARBA00034430"/>
    </source>
</evidence>
<dbReference type="GO" id="GO:0005267">
    <property type="term" value="F:potassium channel activity"/>
    <property type="evidence" value="ECO:0007669"/>
    <property type="project" value="UniProtKB-KW"/>
</dbReference>
<reference evidence="14 15" key="1">
    <citation type="submission" date="2020-02" db="EMBL/GenBank/DDBJ databases">
        <title>Sequencing the genomes of 1000 actinobacteria strains.</title>
        <authorList>
            <person name="Klenk H.-P."/>
        </authorList>
    </citation>
    <scope>NUCLEOTIDE SEQUENCE [LARGE SCALE GENOMIC DNA]</scope>
    <source>
        <strain evidence="14 15">DSM 27960</strain>
    </source>
</reference>
<accession>A0A7X5R3G8</accession>
<protein>
    <submittedName>
        <fullName evidence="14">Putative membrane protein</fullName>
    </submittedName>
</protein>
<evidence type="ECO:0000256" key="2">
    <source>
        <dbReference type="ARBA" id="ARBA00006920"/>
    </source>
</evidence>
<name>A0A7X5R3G8_9MICO</name>
<dbReference type="GO" id="GO:0015252">
    <property type="term" value="F:proton channel activity"/>
    <property type="evidence" value="ECO:0007669"/>
    <property type="project" value="InterPro"/>
</dbReference>
<proteinExistence type="inferred from homology"/>
<keyword evidence="8 13" id="KW-1133">Transmembrane helix</keyword>
<feature type="transmembrane region" description="Helical" evidence="13">
    <location>
        <begin position="93"/>
        <end position="110"/>
    </location>
</feature>
<keyword evidence="10 13" id="KW-0472">Membrane</keyword>
<comment type="similarity">
    <text evidence="2">Belongs to the TMEM175 family.</text>
</comment>
<dbReference type="GO" id="GO:0016020">
    <property type="term" value="C:membrane"/>
    <property type="evidence" value="ECO:0007669"/>
    <property type="project" value="UniProtKB-SubCell"/>
</dbReference>
<evidence type="ECO:0000256" key="1">
    <source>
        <dbReference type="ARBA" id="ARBA00004141"/>
    </source>
</evidence>
<keyword evidence="9" id="KW-0406">Ion transport</keyword>
<evidence type="ECO:0000256" key="13">
    <source>
        <dbReference type="SAM" id="Phobius"/>
    </source>
</evidence>
<sequence length="217" mass="23696">MSARYRHTERGLDRLVNFSDAVVAIAITLLVLPLVELAKEASTTDPLTIIENSGYSLLAFAISFVVIGRFWLVHHAFYEGVTGYNTPLLWSNMLWLLSIVFLPFPTALLAEAGTNSPVTNGLYIGTMTITTVAMLLQRASLMRHPELLPSGPDDQHSALQLMLTTATFAVAGVISVLVPDIGVAALFLLLFTGVFRRLIEGKRHHQADPQSPPSQVD</sequence>
<comment type="catalytic activity">
    <reaction evidence="12">
        <text>K(+)(in) = K(+)(out)</text>
        <dbReference type="Rhea" id="RHEA:29463"/>
        <dbReference type="ChEBI" id="CHEBI:29103"/>
    </reaction>
</comment>
<evidence type="ECO:0000256" key="6">
    <source>
        <dbReference type="ARBA" id="ARBA00022826"/>
    </source>
</evidence>
<evidence type="ECO:0000256" key="5">
    <source>
        <dbReference type="ARBA" id="ARBA00022692"/>
    </source>
</evidence>
<dbReference type="EMBL" id="JAAMOX010000003">
    <property type="protein sequence ID" value="NIH54958.1"/>
    <property type="molecule type" value="Genomic_DNA"/>
</dbReference>
<evidence type="ECO:0000256" key="3">
    <source>
        <dbReference type="ARBA" id="ARBA00022448"/>
    </source>
</evidence>
<feature type="transmembrane region" description="Helical" evidence="13">
    <location>
        <begin position="15"/>
        <end position="35"/>
    </location>
</feature>
<evidence type="ECO:0000313" key="14">
    <source>
        <dbReference type="EMBL" id="NIH54958.1"/>
    </source>
</evidence>
<keyword evidence="7" id="KW-0630">Potassium</keyword>
<dbReference type="PANTHER" id="PTHR31462:SF5">
    <property type="entry name" value="ENDOSOMAL_LYSOSOMAL PROTON CHANNEL TMEM175"/>
    <property type="match status" value="1"/>
</dbReference>